<evidence type="ECO:0000313" key="2">
    <source>
        <dbReference type="Proteomes" id="UP001162135"/>
    </source>
</evidence>
<dbReference type="NCBIfam" id="TIGR03292">
    <property type="entry name" value="PhnH_redo"/>
    <property type="match status" value="1"/>
</dbReference>
<keyword evidence="2" id="KW-1185">Reference proteome</keyword>
<evidence type="ECO:0000313" key="1">
    <source>
        <dbReference type="EMBL" id="MDH4571485.1"/>
    </source>
</evidence>
<dbReference type="GO" id="GO:0016829">
    <property type="term" value="F:lyase activity"/>
    <property type="evidence" value="ECO:0007669"/>
    <property type="project" value="UniProtKB-KW"/>
</dbReference>
<dbReference type="InterPro" id="IPR038058">
    <property type="entry name" value="PhnH-like_sp"/>
</dbReference>
<sequence>MSAAWPGLADPAHDSQRLFRQILGAMSEPGTLATLAVPAPPSDALGAALWGVVLTLCDLETRVWVAADLDSPALRQALAFHTGARITDDPASADFALLTHDAFDPQTPFAPGSDTYPDRATTLLVVVERLANAGPSMLSGPGIETIRALDIGDSPGCRALMDRLAANRASFPQGLDMIFGCGARLAAVPRSTRVRRADAKEVN</sequence>
<accession>A0ABT6I2N9</accession>
<organism evidence="1 2">
    <name type="scientific">Salinicola acroporae</name>
    <dbReference type="NCBI Taxonomy" id="1541440"/>
    <lineage>
        <taxon>Bacteria</taxon>
        <taxon>Pseudomonadati</taxon>
        <taxon>Pseudomonadota</taxon>
        <taxon>Gammaproteobacteria</taxon>
        <taxon>Oceanospirillales</taxon>
        <taxon>Halomonadaceae</taxon>
        <taxon>Salinicola</taxon>
    </lineage>
</organism>
<dbReference type="Pfam" id="PF05845">
    <property type="entry name" value="PhnH"/>
    <property type="match status" value="1"/>
</dbReference>
<dbReference type="RefSeq" id="WP_110715383.1">
    <property type="nucleotide sequence ID" value="NZ_PGFS01000001.1"/>
</dbReference>
<dbReference type="Gene3D" id="3.40.50.11310">
    <property type="entry name" value="Bacterial phosphonate metabolism protein PhnH"/>
    <property type="match status" value="1"/>
</dbReference>
<keyword evidence="1" id="KW-0456">Lyase</keyword>
<reference evidence="1" key="2">
    <citation type="submission" date="2017-11" db="EMBL/GenBank/DDBJ databases">
        <authorList>
            <person name="Das S.K."/>
        </authorList>
    </citation>
    <scope>NUCLEOTIDE SEQUENCE</scope>
    <source>
        <strain evidence="1">S4-41</strain>
    </source>
</reference>
<gene>
    <name evidence="1" type="primary">phnH</name>
    <name evidence="1" type="ORF">CUR86_02725</name>
</gene>
<comment type="caution">
    <text evidence="1">The sequence shown here is derived from an EMBL/GenBank/DDBJ whole genome shotgun (WGS) entry which is preliminary data.</text>
</comment>
<protein>
    <submittedName>
        <fullName evidence="1">Phosphonate C-P lyase system protein PhnH</fullName>
    </submittedName>
</protein>
<name>A0ABT6I2N9_9GAMM</name>
<proteinExistence type="predicted"/>
<dbReference type="InterPro" id="IPR008772">
    <property type="entry name" value="Phosphonate_metab_PhnH"/>
</dbReference>
<dbReference type="Proteomes" id="UP001162135">
    <property type="component" value="Unassembled WGS sequence"/>
</dbReference>
<dbReference type="EMBL" id="PGFS01000001">
    <property type="protein sequence ID" value="MDH4571485.1"/>
    <property type="molecule type" value="Genomic_DNA"/>
</dbReference>
<reference evidence="1" key="1">
    <citation type="journal article" date="2015" name="Antonie Van Leeuwenhoek">
        <title>Comparative 16S rRNA signatures and multilocus sequence analysis for the genus Salinicola and description of Salinicola acroporae sp. nov., isolated from coral Acropora digitifera.</title>
        <authorList>
            <person name="Lepcha R.T."/>
            <person name="Poddar A."/>
            <person name="Schumann P."/>
            <person name="Das S.K."/>
        </authorList>
    </citation>
    <scope>NUCLEOTIDE SEQUENCE</scope>
    <source>
        <strain evidence="1">S4-41</strain>
    </source>
</reference>
<dbReference type="SUPFAM" id="SSF159709">
    <property type="entry name" value="PhnH-like"/>
    <property type="match status" value="1"/>
</dbReference>
<dbReference type="PIRSF" id="PIRSF020680">
    <property type="entry name" value="PhnH"/>
    <property type="match status" value="1"/>
</dbReference>